<feature type="chain" id="PRO_5023065033" evidence="1">
    <location>
        <begin position="23"/>
        <end position="201"/>
    </location>
</feature>
<evidence type="ECO:0000256" key="1">
    <source>
        <dbReference type="SAM" id="SignalP"/>
    </source>
</evidence>
<protein>
    <submittedName>
        <fullName evidence="2">SRPBCC family protein</fullName>
    </submittedName>
</protein>
<dbReference type="EMBL" id="VRZA01000003">
    <property type="protein sequence ID" value="TXS94271.1"/>
    <property type="molecule type" value="Genomic_DNA"/>
</dbReference>
<organism evidence="2 3">
    <name type="scientific">Parahaliea maris</name>
    <dbReference type="NCBI Taxonomy" id="2716870"/>
    <lineage>
        <taxon>Bacteria</taxon>
        <taxon>Pseudomonadati</taxon>
        <taxon>Pseudomonadota</taxon>
        <taxon>Gammaproteobacteria</taxon>
        <taxon>Cellvibrionales</taxon>
        <taxon>Halieaceae</taxon>
        <taxon>Parahaliea</taxon>
    </lineage>
</organism>
<keyword evidence="3" id="KW-1185">Reference proteome</keyword>
<evidence type="ECO:0000313" key="2">
    <source>
        <dbReference type="EMBL" id="TXS94271.1"/>
    </source>
</evidence>
<name>A0A5C9A4Y6_9GAMM</name>
<keyword evidence="1" id="KW-0732">Signal</keyword>
<dbReference type="AlphaFoldDB" id="A0A5C9A4Y6"/>
<reference evidence="2 3" key="1">
    <citation type="submission" date="2019-08" db="EMBL/GenBank/DDBJ databases">
        <title>Parahaliea maris sp. nov., isolated from the surface seawater.</title>
        <authorList>
            <person name="Liu Y."/>
        </authorList>
    </citation>
    <scope>NUCLEOTIDE SEQUENCE [LARGE SCALE GENOMIC DNA]</scope>
    <source>
        <strain evidence="2 3">HSLHS9</strain>
    </source>
</reference>
<comment type="caution">
    <text evidence="2">The sequence shown here is derived from an EMBL/GenBank/DDBJ whole genome shotgun (WGS) entry which is preliminary data.</text>
</comment>
<feature type="signal peptide" evidence="1">
    <location>
        <begin position="1"/>
        <end position="22"/>
    </location>
</feature>
<evidence type="ECO:0000313" key="3">
    <source>
        <dbReference type="Proteomes" id="UP000321039"/>
    </source>
</evidence>
<accession>A0A5C9A4Y6</accession>
<dbReference type="RefSeq" id="WP_148068613.1">
    <property type="nucleotide sequence ID" value="NZ_VRZA01000003.1"/>
</dbReference>
<dbReference type="Gene3D" id="3.30.530.20">
    <property type="match status" value="1"/>
</dbReference>
<proteinExistence type="predicted"/>
<gene>
    <name evidence="2" type="ORF">FV139_11820</name>
</gene>
<sequence length="201" mass="21806">MPKVVKWILLCLVAIVAAMAVAAMRPGKPIEVVVSAEVEVPHTEAWQRMSDLSVAHNYVPGLTATEITTPYATGVGASRKVYQSGSNYLEETVTAWNEGEGFVIRLHKGEEPMSPFRQAEFRYHMEPLTDQATRVTLAIVVELPFGALGSVLGESVARAPMEQELTGVLAGLIYYYETGQPATDADRERLAGRVTVMPASG</sequence>
<dbReference type="Proteomes" id="UP000321039">
    <property type="component" value="Unassembled WGS sequence"/>
</dbReference>
<dbReference type="SUPFAM" id="SSF55961">
    <property type="entry name" value="Bet v1-like"/>
    <property type="match status" value="1"/>
</dbReference>
<dbReference type="CDD" id="cd07812">
    <property type="entry name" value="SRPBCC"/>
    <property type="match status" value="1"/>
</dbReference>
<dbReference type="InterPro" id="IPR023393">
    <property type="entry name" value="START-like_dom_sf"/>
</dbReference>
<dbReference type="Pfam" id="PF10604">
    <property type="entry name" value="Polyketide_cyc2"/>
    <property type="match status" value="1"/>
</dbReference>
<dbReference type="InterPro" id="IPR019587">
    <property type="entry name" value="Polyketide_cyclase/dehydratase"/>
</dbReference>